<dbReference type="Pfam" id="PF00294">
    <property type="entry name" value="PfkB"/>
    <property type="match status" value="1"/>
</dbReference>
<dbReference type="Proteomes" id="UP000525389">
    <property type="component" value="Unassembled WGS sequence"/>
</dbReference>
<accession>A0A7W8GHT0</accession>
<sequence length="81" mass="8470">MKLGADGAVAARQTGGLEWARAPRVTMVDTVGAGDTLNAAYLHAVLEGHDLRSCLNFGVQIAPQAVSSTDRHALPPFLKSV</sequence>
<dbReference type="GO" id="GO:0016301">
    <property type="term" value="F:kinase activity"/>
    <property type="evidence" value="ECO:0007669"/>
    <property type="project" value="UniProtKB-KW"/>
</dbReference>
<organism evidence="4 5">
    <name type="scientific">Deinococcus budaensis</name>
    <dbReference type="NCBI Taxonomy" id="1665626"/>
    <lineage>
        <taxon>Bacteria</taxon>
        <taxon>Thermotogati</taxon>
        <taxon>Deinococcota</taxon>
        <taxon>Deinococci</taxon>
        <taxon>Deinococcales</taxon>
        <taxon>Deinococcaceae</taxon>
        <taxon>Deinococcus</taxon>
    </lineage>
</organism>
<dbReference type="EMBL" id="JACHFN010000017">
    <property type="protein sequence ID" value="MBB5235902.1"/>
    <property type="molecule type" value="Genomic_DNA"/>
</dbReference>
<keyword evidence="2 4" id="KW-0418">Kinase</keyword>
<comment type="caution">
    <text evidence="4">The sequence shown here is derived from an EMBL/GenBank/DDBJ whole genome shotgun (WGS) entry which is preliminary data.</text>
</comment>
<dbReference type="AlphaFoldDB" id="A0A7W8GHT0"/>
<dbReference type="RefSeq" id="WP_184031509.1">
    <property type="nucleotide sequence ID" value="NZ_JACHFN010000017.1"/>
</dbReference>
<evidence type="ECO:0000313" key="5">
    <source>
        <dbReference type="Proteomes" id="UP000525389"/>
    </source>
</evidence>
<evidence type="ECO:0000259" key="3">
    <source>
        <dbReference type="Pfam" id="PF00294"/>
    </source>
</evidence>
<proteinExistence type="predicted"/>
<gene>
    <name evidence="4" type="ORF">HNQ09_003366</name>
</gene>
<evidence type="ECO:0000256" key="2">
    <source>
        <dbReference type="ARBA" id="ARBA00022777"/>
    </source>
</evidence>
<name>A0A7W8GHT0_9DEIO</name>
<keyword evidence="1" id="KW-0808">Transferase</keyword>
<protein>
    <submittedName>
        <fullName evidence="4">Sugar/nucleoside kinase (Ribokinase family)</fullName>
    </submittedName>
</protein>
<reference evidence="4 5" key="1">
    <citation type="submission" date="2020-08" db="EMBL/GenBank/DDBJ databases">
        <title>Genomic Encyclopedia of Type Strains, Phase IV (KMG-IV): sequencing the most valuable type-strain genomes for metagenomic binning, comparative biology and taxonomic classification.</title>
        <authorList>
            <person name="Goeker M."/>
        </authorList>
    </citation>
    <scope>NUCLEOTIDE SEQUENCE [LARGE SCALE GENOMIC DNA]</scope>
    <source>
        <strain evidence="4 5">DSM 101791</strain>
    </source>
</reference>
<dbReference type="Gene3D" id="3.40.1190.20">
    <property type="match status" value="1"/>
</dbReference>
<keyword evidence="5" id="KW-1185">Reference proteome</keyword>
<evidence type="ECO:0000256" key="1">
    <source>
        <dbReference type="ARBA" id="ARBA00022679"/>
    </source>
</evidence>
<evidence type="ECO:0000313" key="4">
    <source>
        <dbReference type="EMBL" id="MBB5235902.1"/>
    </source>
</evidence>
<dbReference type="PROSITE" id="PS00584">
    <property type="entry name" value="PFKB_KINASES_2"/>
    <property type="match status" value="1"/>
</dbReference>
<dbReference type="SUPFAM" id="SSF53613">
    <property type="entry name" value="Ribokinase-like"/>
    <property type="match status" value="1"/>
</dbReference>
<dbReference type="InterPro" id="IPR029056">
    <property type="entry name" value="Ribokinase-like"/>
</dbReference>
<dbReference type="InterPro" id="IPR011611">
    <property type="entry name" value="PfkB_dom"/>
</dbReference>
<dbReference type="InterPro" id="IPR002173">
    <property type="entry name" value="Carboh/pur_kinase_PfkB_CS"/>
</dbReference>
<feature type="domain" description="Carbohydrate kinase PfkB" evidence="3">
    <location>
        <begin position="2"/>
        <end position="69"/>
    </location>
</feature>